<keyword evidence="10" id="KW-1185">Reference proteome</keyword>
<dbReference type="GO" id="GO:0016042">
    <property type="term" value="P:lipid catabolic process"/>
    <property type="evidence" value="ECO:0007669"/>
    <property type="project" value="UniProtKB-KW"/>
</dbReference>
<evidence type="ECO:0000256" key="5">
    <source>
        <dbReference type="ARBA" id="ARBA00025642"/>
    </source>
</evidence>
<evidence type="ECO:0000259" key="8">
    <source>
        <dbReference type="PROSITE" id="PS51635"/>
    </source>
</evidence>
<dbReference type="InterPro" id="IPR016035">
    <property type="entry name" value="Acyl_Trfase/lysoPLipase"/>
</dbReference>
<dbReference type="GO" id="GO:0016787">
    <property type="term" value="F:hydrolase activity"/>
    <property type="evidence" value="ECO:0007669"/>
    <property type="project" value="UniProtKB-KW"/>
</dbReference>
<organism evidence="9 10">
    <name type="scientific">Acorus gramineus</name>
    <name type="common">Dwarf sweet flag</name>
    <dbReference type="NCBI Taxonomy" id="55184"/>
    <lineage>
        <taxon>Eukaryota</taxon>
        <taxon>Viridiplantae</taxon>
        <taxon>Streptophyta</taxon>
        <taxon>Embryophyta</taxon>
        <taxon>Tracheophyta</taxon>
        <taxon>Spermatophyta</taxon>
        <taxon>Magnoliopsida</taxon>
        <taxon>Liliopsida</taxon>
        <taxon>Acoraceae</taxon>
        <taxon>Acorus</taxon>
    </lineage>
</organism>
<feature type="domain" description="PNPLA" evidence="8">
    <location>
        <begin position="57"/>
        <end position="241"/>
    </location>
</feature>
<dbReference type="Gene3D" id="3.40.1090.10">
    <property type="entry name" value="Cytosolic phospholipase A2 catalytic domain"/>
    <property type="match status" value="1"/>
</dbReference>
<dbReference type="CDD" id="cd07199">
    <property type="entry name" value="Pat17_PNPLA8_PNPLA9_like"/>
    <property type="match status" value="1"/>
</dbReference>
<proteinExistence type="inferred from homology"/>
<evidence type="ECO:0000256" key="4">
    <source>
        <dbReference type="ARBA" id="ARBA00023098"/>
    </source>
</evidence>
<reference evidence="9" key="2">
    <citation type="submission" date="2023-06" db="EMBL/GenBank/DDBJ databases">
        <authorList>
            <person name="Ma L."/>
            <person name="Liu K.-W."/>
            <person name="Li Z."/>
            <person name="Hsiao Y.-Y."/>
            <person name="Qi Y."/>
            <person name="Fu T."/>
            <person name="Tang G."/>
            <person name="Zhang D."/>
            <person name="Sun W.-H."/>
            <person name="Liu D.-K."/>
            <person name="Li Y."/>
            <person name="Chen G.-Z."/>
            <person name="Liu X.-D."/>
            <person name="Liao X.-Y."/>
            <person name="Jiang Y.-T."/>
            <person name="Yu X."/>
            <person name="Hao Y."/>
            <person name="Huang J."/>
            <person name="Zhao X.-W."/>
            <person name="Ke S."/>
            <person name="Chen Y.-Y."/>
            <person name="Wu W.-L."/>
            <person name="Hsu J.-L."/>
            <person name="Lin Y.-F."/>
            <person name="Huang M.-D."/>
            <person name="Li C.-Y."/>
            <person name="Huang L."/>
            <person name="Wang Z.-W."/>
            <person name="Zhao X."/>
            <person name="Zhong W.-Y."/>
            <person name="Peng D.-H."/>
            <person name="Ahmad S."/>
            <person name="Lan S."/>
            <person name="Zhang J.-S."/>
            <person name="Tsai W.-C."/>
            <person name="Van De Peer Y."/>
            <person name="Liu Z.-J."/>
        </authorList>
    </citation>
    <scope>NUCLEOTIDE SEQUENCE</scope>
    <source>
        <strain evidence="9">SCP</strain>
        <tissue evidence="9">Leaves</tissue>
    </source>
</reference>
<gene>
    <name evidence="9" type="ORF">QJS04_geneDACA023439</name>
</gene>
<keyword evidence="4" id="KW-0443">Lipid metabolism</keyword>
<sequence>MASVAAIPIEPIFNMDKLSYEIFSILETKFLFGYDDSPSLAPPPSAASGGGRVRILSIDAGGSTDGLLAAKSLCRLEQALRKKSGDAEARIADFFDIAAGSGEGGVLAAVLFTCGADGRPIFSADEALRFLSENRRKGIFGRLFRSKRERLFRRIFGDSTLKDTLKPLLVPCYDLSTGAPFVFSRADAVETDGFDFRVREVCEAAEGGRRRVVARSVDGRTEVVAAGGGGLAMGNPTATVITHVLNNRHEFPLANGVDDLLVASIGNGESDGGRRRAEDFVRIAGDGVSDMENDENALAFMLIRLWTAMQVDQAVSMAFGHNRTSNYVRIQVRATMCGRPNWNSIKTESLLNAAEEMLTQKNVESIMFRGKKVAEKTNIEKLDWLACELVKEHERRMTCVDGLPVVVLKQGSPRSSSVTVSSSSSSSSSSS</sequence>
<comment type="caution">
    <text evidence="6">Lacks conserved residue(s) required for the propagation of feature annotation.</text>
</comment>
<dbReference type="EMBL" id="JAUJYN010000011">
    <property type="protein sequence ID" value="KAK1260189.1"/>
    <property type="molecule type" value="Genomic_DNA"/>
</dbReference>
<name>A0AAV9A7N3_ACOGR</name>
<evidence type="ECO:0000313" key="9">
    <source>
        <dbReference type="EMBL" id="KAK1260189.1"/>
    </source>
</evidence>
<reference evidence="9" key="1">
    <citation type="journal article" date="2023" name="Nat. Commun.">
        <title>Diploid and tetraploid genomes of Acorus and the evolution of monocots.</title>
        <authorList>
            <person name="Ma L."/>
            <person name="Liu K.W."/>
            <person name="Li Z."/>
            <person name="Hsiao Y.Y."/>
            <person name="Qi Y."/>
            <person name="Fu T."/>
            <person name="Tang G.D."/>
            <person name="Zhang D."/>
            <person name="Sun W.H."/>
            <person name="Liu D.K."/>
            <person name="Li Y."/>
            <person name="Chen G.Z."/>
            <person name="Liu X.D."/>
            <person name="Liao X.Y."/>
            <person name="Jiang Y.T."/>
            <person name="Yu X."/>
            <person name="Hao Y."/>
            <person name="Huang J."/>
            <person name="Zhao X.W."/>
            <person name="Ke S."/>
            <person name="Chen Y.Y."/>
            <person name="Wu W.L."/>
            <person name="Hsu J.L."/>
            <person name="Lin Y.F."/>
            <person name="Huang M.D."/>
            <person name="Li C.Y."/>
            <person name="Huang L."/>
            <person name="Wang Z.W."/>
            <person name="Zhao X."/>
            <person name="Zhong W.Y."/>
            <person name="Peng D.H."/>
            <person name="Ahmad S."/>
            <person name="Lan S."/>
            <person name="Zhang J.S."/>
            <person name="Tsai W.C."/>
            <person name="Van de Peer Y."/>
            <person name="Liu Z.J."/>
        </authorList>
    </citation>
    <scope>NUCLEOTIDE SEQUENCE</scope>
    <source>
        <strain evidence="9">SCP</strain>
    </source>
</reference>
<protein>
    <recommendedName>
        <fullName evidence="8">PNPLA domain-containing protein</fullName>
    </recommendedName>
</protein>
<dbReference type="InterPro" id="IPR002641">
    <property type="entry name" value="PNPLA_dom"/>
</dbReference>
<feature type="compositionally biased region" description="Low complexity" evidence="7">
    <location>
        <begin position="415"/>
        <end position="431"/>
    </location>
</feature>
<evidence type="ECO:0000256" key="7">
    <source>
        <dbReference type="SAM" id="MobiDB-lite"/>
    </source>
</evidence>
<dbReference type="PROSITE" id="PS51635">
    <property type="entry name" value="PNPLA"/>
    <property type="match status" value="1"/>
</dbReference>
<comment type="similarity">
    <text evidence="1">Belongs to the patatin family.</text>
</comment>
<evidence type="ECO:0000256" key="1">
    <source>
        <dbReference type="ARBA" id="ARBA00010240"/>
    </source>
</evidence>
<dbReference type="Proteomes" id="UP001179952">
    <property type="component" value="Unassembled WGS sequence"/>
</dbReference>
<dbReference type="SUPFAM" id="SSF52151">
    <property type="entry name" value="FabD/lysophospholipase-like"/>
    <property type="match status" value="1"/>
</dbReference>
<comment type="function">
    <text evidence="5">Possesses non-specific lipolytic acyl hydrolase (LAH) activity. Hydrolyzes phospholipids as well as galactolipids. May play a role in disease resistance.</text>
</comment>
<accession>A0AAV9A7N3</accession>
<dbReference type="PANTHER" id="PTHR32241">
    <property type="entry name" value="PATATIN-LIKE PROTEIN 6"/>
    <property type="match status" value="1"/>
</dbReference>
<feature type="region of interest" description="Disordered" evidence="7">
    <location>
        <begin position="412"/>
        <end position="431"/>
    </location>
</feature>
<keyword evidence="2" id="KW-0378">Hydrolase</keyword>
<evidence type="ECO:0000256" key="2">
    <source>
        <dbReference type="ARBA" id="ARBA00022801"/>
    </source>
</evidence>
<evidence type="ECO:0000256" key="6">
    <source>
        <dbReference type="PROSITE-ProRule" id="PRU01161"/>
    </source>
</evidence>
<dbReference type="AlphaFoldDB" id="A0AAV9A7N3"/>
<dbReference type="PANTHER" id="PTHR32241:SF12">
    <property type="entry name" value="OS03G0784100 PROTEIN"/>
    <property type="match status" value="1"/>
</dbReference>
<evidence type="ECO:0000313" key="10">
    <source>
        <dbReference type="Proteomes" id="UP001179952"/>
    </source>
</evidence>
<keyword evidence="3" id="KW-0442">Lipid degradation</keyword>
<evidence type="ECO:0000256" key="3">
    <source>
        <dbReference type="ARBA" id="ARBA00022963"/>
    </source>
</evidence>
<comment type="caution">
    <text evidence="9">The sequence shown here is derived from an EMBL/GenBank/DDBJ whole genome shotgun (WGS) entry which is preliminary data.</text>
</comment>